<proteinExistence type="predicted"/>
<accession>A0A0C2JBT6</accession>
<evidence type="ECO:0000256" key="1">
    <source>
        <dbReference type="SAM" id="MobiDB-lite"/>
    </source>
</evidence>
<dbReference type="Proteomes" id="UP000031668">
    <property type="component" value="Unassembled WGS sequence"/>
</dbReference>
<gene>
    <name evidence="2" type="ORF">RF11_13192</name>
</gene>
<evidence type="ECO:0000313" key="3">
    <source>
        <dbReference type="Proteomes" id="UP000031668"/>
    </source>
</evidence>
<comment type="caution">
    <text evidence="2">The sequence shown here is derived from an EMBL/GenBank/DDBJ whole genome shotgun (WGS) entry which is preliminary data.</text>
</comment>
<reference evidence="2 3" key="1">
    <citation type="journal article" date="2014" name="Genome Biol. Evol.">
        <title>The genome of the myxosporean Thelohanellus kitauei shows adaptations to nutrient acquisition within its fish host.</title>
        <authorList>
            <person name="Yang Y."/>
            <person name="Xiong J."/>
            <person name="Zhou Z."/>
            <person name="Huo F."/>
            <person name="Miao W."/>
            <person name="Ran C."/>
            <person name="Liu Y."/>
            <person name="Zhang J."/>
            <person name="Feng J."/>
            <person name="Wang M."/>
            <person name="Wang M."/>
            <person name="Wang L."/>
            <person name="Yao B."/>
        </authorList>
    </citation>
    <scope>NUCLEOTIDE SEQUENCE [LARGE SCALE GENOMIC DNA]</scope>
    <source>
        <strain evidence="2">Wuqing</strain>
    </source>
</reference>
<keyword evidence="3" id="KW-1185">Reference proteome</keyword>
<dbReference type="AlphaFoldDB" id="A0A0C2JBT6"/>
<feature type="region of interest" description="Disordered" evidence="1">
    <location>
        <begin position="82"/>
        <end position="106"/>
    </location>
</feature>
<organism evidence="2 3">
    <name type="scientific">Thelohanellus kitauei</name>
    <name type="common">Myxosporean</name>
    <dbReference type="NCBI Taxonomy" id="669202"/>
    <lineage>
        <taxon>Eukaryota</taxon>
        <taxon>Metazoa</taxon>
        <taxon>Cnidaria</taxon>
        <taxon>Myxozoa</taxon>
        <taxon>Myxosporea</taxon>
        <taxon>Bivalvulida</taxon>
        <taxon>Platysporina</taxon>
        <taxon>Myxobolidae</taxon>
        <taxon>Thelohanellus</taxon>
    </lineage>
</organism>
<sequence length="133" mass="15738">MGKPRGLLRPLEILFVDQRMVDDPNMILYLIVLIIYRPTPIDSECTPTPKKWIEVEFFILIGIKLLRIKMEKGDLIRYPNQVMPQFPSNDNREVETEQEPEQTPIQEQLRRSAMLREKTLKFHLEVGKKHVLI</sequence>
<evidence type="ECO:0000313" key="2">
    <source>
        <dbReference type="EMBL" id="KII66613.1"/>
    </source>
</evidence>
<dbReference type="EMBL" id="JWZT01003503">
    <property type="protein sequence ID" value="KII66613.1"/>
    <property type="molecule type" value="Genomic_DNA"/>
</dbReference>
<protein>
    <submittedName>
        <fullName evidence="2">Uncharacterized protein</fullName>
    </submittedName>
</protein>
<name>A0A0C2JBT6_THEKT</name>